<dbReference type="AlphaFoldDB" id="A0A8T0GI73"/>
<dbReference type="Pfam" id="PF13181">
    <property type="entry name" value="TPR_8"/>
    <property type="match status" value="3"/>
</dbReference>
<dbReference type="InterPro" id="IPR019734">
    <property type="entry name" value="TPR_rpt"/>
</dbReference>
<protein>
    <submittedName>
        <fullName evidence="3">Uncharacterized protein</fullName>
    </submittedName>
</protein>
<reference evidence="3 4" key="1">
    <citation type="submission" date="2020-06" db="EMBL/GenBank/DDBJ databases">
        <title>WGS assembly of Ceratodon purpureus strain R40.</title>
        <authorList>
            <person name="Carey S.B."/>
            <person name="Jenkins J."/>
            <person name="Shu S."/>
            <person name="Lovell J.T."/>
            <person name="Sreedasyam A."/>
            <person name="Maumus F."/>
            <person name="Tiley G.P."/>
            <person name="Fernandez-Pozo N."/>
            <person name="Barry K."/>
            <person name="Chen C."/>
            <person name="Wang M."/>
            <person name="Lipzen A."/>
            <person name="Daum C."/>
            <person name="Saski C.A."/>
            <person name="Payton A.C."/>
            <person name="Mcbreen J.C."/>
            <person name="Conrad R.E."/>
            <person name="Kollar L.M."/>
            <person name="Olsson S."/>
            <person name="Huttunen S."/>
            <person name="Landis J.B."/>
            <person name="Wickett N.J."/>
            <person name="Johnson M.G."/>
            <person name="Rensing S.A."/>
            <person name="Grimwood J."/>
            <person name="Schmutz J."/>
            <person name="Mcdaniel S.F."/>
        </authorList>
    </citation>
    <scope>NUCLEOTIDE SEQUENCE [LARGE SCALE GENOMIC DNA]</scope>
    <source>
        <strain evidence="3 4">R40</strain>
    </source>
</reference>
<dbReference type="InterPro" id="IPR011990">
    <property type="entry name" value="TPR-like_helical_dom_sf"/>
</dbReference>
<feature type="repeat" description="TPR" evidence="1">
    <location>
        <begin position="679"/>
        <end position="712"/>
    </location>
</feature>
<dbReference type="EMBL" id="CM026432">
    <property type="protein sequence ID" value="KAG0557984.1"/>
    <property type="molecule type" value="Genomic_DNA"/>
</dbReference>
<dbReference type="Pfam" id="PF13176">
    <property type="entry name" value="TPR_7"/>
    <property type="match status" value="1"/>
</dbReference>
<feature type="repeat" description="TPR" evidence="1">
    <location>
        <begin position="608"/>
        <end position="641"/>
    </location>
</feature>
<gene>
    <name evidence="3" type="ORF">KC19_11G170800</name>
</gene>
<dbReference type="PANTHER" id="PTHR44102:SF5">
    <property type="entry name" value="PROTEIN NPG1"/>
    <property type="match status" value="1"/>
</dbReference>
<proteinExistence type="predicted"/>
<dbReference type="Pfam" id="PF13432">
    <property type="entry name" value="TPR_16"/>
    <property type="match status" value="1"/>
</dbReference>
<feature type="region of interest" description="Disordered" evidence="2">
    <location>
        <begin position="1"/>
        <end position="29"/>
    </location>
</feature>
<dbReference type="SUPFAM" id="SSF48452">
    <property type="entry name" value="TPR-like"/>
    <property type="match status" value="3"/>
</dbReference>
<evidence type="ECO:0000256" key="1">
    <source>
        <dbReference type="PROSITE-ProRule" id="PRU00339"/>
    </source>
</evidence>
<dbReference type="InterPro" id="IPR043376">
    <property type="entry name" value="NPG1-like"/>
</dbReference>
<organism evidence="3 4">
    <name type="scientific">Ceratodon purpureus</name>
    <name type="common">Fire moss</name>
    <name type="synonym">Dicranum purpureum</name>
    <dbReference type="NCBI Taxonomy" id="3225"/>
    <lineage>
        <taxon>Eukaryota</taxon>
        <taxon>Viridiplantae</taxon>
        <taxon>Streptophyta</taxon>
        <taxon>Embryophyta</taxon>
        <taxon>Bryophyta</taxon>
        <taxon>Bryophytina</taxon>
        <taxon>Bryopsida</taxon>
        <taxon>Dicranidae</taxon>
        <taxon>Pseudoditrichales</taxon>
        <taxon>Ditrichaceae</taxon>
        <taxon>Ceratodon</taxon>
    </lineage>
</organism>
<dbReference type="Proteomes" id="UP000822688">
    <property type="component" value="Chromosome 11"/>
</dbReference>
<dbReference type="Gene3D" id="1.25.40.10">
    <property type="entry name" value="Tetratricopeptide repeat domain"/>
    <property type="match status" value="3"/>
</dbReference>
<accession>A0A8T0GI73</accession>
<dbReference type="OrthoDB" id="29013at2759"/>
<evidence type="ECO:0000256" key="2">
    <source>
        <dbReference type="SAM" id="MobiDB-lite"/>
    </source>
</evidence>
<evidence type="ECO:0000313" key="3">
    <source>
        <dbReference type="EMBL" id="KAG0557984.1"/>
    </source>
</evidence>
<sequence length="726" mass="80575">MRSLAWPTGTRGKLKKNQHKYDDGMPDGGSLPEIACKELSRKLLEGEAKLEQGSFEEAEVALREALSINNEEARALLGRIEYQKGNFQGALQLFDGIHVSGLAQSIRFFASEKTVSRSHKKERKQKTGTSNNFLHACSLLIEAIYLKAKSFQKLGALEDAAHECKIVLDLMEEAIPGCMPNTWRDTKVAKLVSKMSILYPQLLAQEGLNDRAVPAYRQALLNTWDPSEETLAALQKEFAILLLYGGVDASSSAPSPPDSRDGGYVPKNNTEEAVLLLLLLLRRNILSKGVFDHSVLDHLAFALSVCGQSGVLAHQYEELLPGTLARTDRWYNLALCYRGAGQDDLALNLLRKSLSPAERPNDVASLLLAANLCAARKEYAMEGVGYAKRALELMSPELLYMKSRALHILGVATGTQARVASSDSERGKLHHEAIEALQEAAALESEDPRIVFDLGLEYAMQRQLSRALDCAKRFLDISSGAWVEGWRFFALLLTAQERNSEAELVLEAALEESCPWEQGRLLQTRAKIQMAAGERLRAVHTYQQLLVLVQTSNQSFSFQAWNWQKNKAGRVEEVEVWQDLANLYTELKQWRDAEKCLEKAQELKTYSTVTWCAMGKLHEAQGQPEEALASYKNAVAVDATDVDSKVRLGALLRERGGKHSLPVARSYLAEALQAEPTHEEAWLQMGLLHKAHGHTQEAIDCFEAAVKLEQSSPVVPFSSILPALSW</sequence>
<comment type="caution">
    <text evidence="3">The sequence shown here is derived from an EMBL/GenBank/DDBJ whole genome shotgun (WGS) entry which is preliminary data.</text>
</comment>
<keyword evidence="1" id="KW-0802">TPR repeat</keyword>
<name>A0A8T0GI73_CERPU</name>
<dbReference type="SMART" id="SM00028">
    <property type="entry name" value="TPR"/>
    <property type="match status" value="8"/>
</dbReference>
<evidence type="ECO:0000313" key="4">
    <source>
        <dbReference type="Proteomes" id="UP000822688"/>
    </source>
</evidence>
<feature type="repeat" description="TPR" evidence="1">
    <location>
        <begin position="574"/>
        <end position="607"/>
    </location>
</feature>
<dbReference type="PROSITE" id="PS50005">
    <property type="entry name" value="TPR"/>
    <property type="match status" value="3"/>
</dbReference>
<dbReference type="PANTHER" id="PTHR44102">
    <property type="entry name" value="PROTEIN NPG1"/>
    <property type="match status" value="1"/>
</dbReference>
<keyword evidence="4" id="KW-1185">Reference proteome</keyword>